<comment type="caution">
    <text evidence="1">The sequence shown here is derived from an EMBL/GenBank/DDBJ whole genome shotgun (WGS) entry which is preliminary data.</text>
</comment>
<dbReference type="Proteomes" id="UP000248557">
    <property type="component" value="Unassembled WGS sequence"/>
</dbReference>
<dbReference type="GO" id="GO:0032259">
    <property type="term" value="P:methylation"/>
    <property type="evidence" value="ECO:0007669"/>
    <property type="project" value="UniProtKB-KW"/>
</dbReference>
<accession>A0A328Q639</accession>
<dbReference type="Gene3D" id="3.40.50.150">
    <property type="entry name" value="Vaccinia Virus protein VP39"/>
    <property type="match status" value="1"/>
</dbReference>
<name>A0A328Q639_9EURY</name>
<keyword evidence="1" id="KW-0489">Methyltransferase</keyword>
<dbReference type="AlphaFoldDB" id="A0A328Q639"/>
<proteinExistence type="predicted"/>
<dbReference type="EMBL" id="NGJK01000005">
    <property type="protein sequence ID" value="RAP03827.1"/>
    <property type="molecule type" value="Genomic_DNA"/>
</dbReference>
<dbReference type="InterPro" id="IPR029063">
    <property type="entry name" value="SAM-dependent_MTases_sf"/>
</dbReference>
<dbReference type="GO" id="GO:0008168">
    <property type="term" value="F:methyltransferase activity"/>
    <property type="evidence" value="ECO:0007669"/>
    <property type="project" value="UniProtKB-KW"/>
</dbReference>
<evidence type="ECO:0000313" key="2">
    <source>
        <dbReference type="Proteomes" id="UP000248557"/>
    </source>
</evidence>
<dbReference type="SUPFAM" id="SSF53335">
    <property type="entry name" value="S-adenosyl-L-methionine-dependent methyltransferases"/>
    <property type="match status" value="1"/>
</dbReference>
<evidence type="ECO:0000313" key="1">
    <source>
        <dbReference type="EMBL" id="RAP03827.1"/>
    </source>
</evidence>
<dbReference type="OMA" id="GGYHPDT"/>
<gene>
    <name evidence="1" type="ORF">CA615_00460</name>
</gene>
<protein>
    <submittedName>
        <fullName evidence="1">SAM-dependent methyltransferase</fullName>
    </submittedName>
</protein>
<reference evidence="1 2" key="1">
    <citation type="submission" date="2017-05" db="EMBL/GenBank/DDBJ databases">
        <title>Host range expansion of the Methanosphaera genus to humans and monogastric animals involves recent and extensive reduction in genome content.</title>
        <authorList>
            <person name="Hoedt E.C."/>
            <person name="Volmer J.G."/>
            <person name="Parks D.H."/>
            <person name="Rosewarne C.P."/>
            <person name="Denman S.E."/>
            <person name="Mcsweeney C.S."/>
            <person name="O Cuiv P."/>
            <person name="Hugenholtz P."/>
            <person name="Tyson G.W."/>
            <person name="Morrison M."/>
        </authorList>
    </citation>
    <scope>NUCLEOTIDE SEQUENCE [LARGE SCALE GENOMIC DNA]</scope>
    <source>
        <strain evidence="1 2">PA5</strain>
    </source>
</reference>
<keyword evidence="1" id="KW-0808">Transferase</keyword>
<sequence length="154" mass="17524">MIKYVKLLDNVVELGCHVGCSTKILSRLCQDGTVYAFDNSPESTRAMNNLKIEYKNIEFSNVDVRDKKLIYEFSKTHEKIDVLCVDLGGGYHPDTVFKVFFLWSSILKPRVSLIRNRGLIDFVNSSDTTENILSHKGYLSSSSNEIIPNELKNK</sequence>
<dbReference type="Pfam" id="PF13578">
    <property type="entry name" value="Methyltransf_24"/>
    <property type="match status" value="1"/>
</dbReference>
<organism evidence="1 2">
    <name type="scientific">Methanosphaera stadtmanae</name>
    <dbReference type="NCBI Taxonomy" id="2317"/>
    <lineage>
        <taxon>Archaea</taxon>
        <taxon>Methanobacteriati</taxon>
        <taxon>Methanobacteriota</taxon>
        <taxon>Methanomada group</taxon>
        <taxon>Methanobacteria</taxon>
        <taxon>Methanobacteriales</taxon>
        <taxon>Methanobacteriaceae</taxon>
        <taxon>Methanosphaera</taxon>
    </lineage>
</organism>